<evidence type="ECO:0000313" key="8">
    <source>
        <dbReference type="Proteomes" id="UP001183604"/>
    </source>
</evidence>
<organism evidence="5 7">
    <name type="scientific">Glycomyces lechevalierae</name>
    <dbReference type="NCBI Taxonomy" id="256034"/>
    <lineage>
        <taxon>Bacteria</taxon>
        <taxon>Bacillati</taxon>
        <taxon>Actinomycetota</taxon>
        <taxon>Actinomycetes</taxon>
        <taxon>Glycomycetales</taxon>
        <taxon>Glycomycetaceae</taxon>
        <taxon>Glycomyces</taxon>
    </lineage>
</organism>
<dbReference type="InterPro" id="IPR039420">
    <property type="entry name" value="WalR-like"/>
</dbReference>
<dbReference type="PROSITE" id="PS50043">
    <property type="entry name" value="HTH_LUXR_2"/>
    <property type="match status" value="1"/>
</dbReference>
<evidence type="ECO:0000256" key="2">
    <source>
        <dbReference type="ARBA" id="ARBA00023125"/>
    </source>
</evidence>
<dbReference type="PANTHER" id="PTHR43214">
    <property type="entry name" value="TWO-COMPONENT RESPONSE REGULATOR"/>
    <property type="match status" value="1"/>
</dbReference>
<dbReference type="RefSeq" id="WP_270124388.1">
    <property type="nucleotide sequence ID" value="NZ_BAAAOM010000002.1"/>
</dbReference>
<dbReference type="InterPro" id="IPR016032">
    <property type="entry name" value="Sig_transdc_resp-reg_C-effctor"/>
</dbReference>
<accession>A0A9X3PLV5</accession>
<dbReference type="GO" id="GO:0006355">
    <property type="term" value="P:regulation of DNA-templated transcription"/>
    <property type="evidence" value="ECO:0007669"/>
    <property type="project" value="InterPro"/>
</dbReference>
<dbReference type="PRINTS" id="PR00038">
    <property type="entry name" value="HTHLUXR"/>
</dbReference>
<evidence type="ECO:0000313" key="7">
    <source>
        <dbReference type="Proteomes" id="UP001145799"/>
    </source>
</evidence>
<name>A0A9X3PLV5_9ACTN</name>
<dbReference type="InterPro" id="IPR000792">
    <property type="entry name" value="Tscrpt_reg_LuxR_C"/>
</dbReference>
<gene>
    <name evidence="6" type="ORF">J2S69_000278</name>
    <name evidence="5" type="ORF">O2L01_23055</name>
</gene>
<reference evidence="5" key="1">
    <citation type="submission" date="2022-12" db="EMBL/GenBank/DDBJ databases">
        <title>Gycomyces niveus sp.nov., a novel actinomycete isolated from soil in Shouguang.</title>
        <authorList>
            <person name="Yang X."/>
        </authorList>
    </citation>
    <scope>NUCLEOTIDE SEQUENCE</scope>
    <source>
        <strain evidence="5">DSM 44724</strain>
    </source>
</reference>
<keyword evidence="8" id="KW-1185">Reference proteome</keyword>
<dbReference type="AlphaFoldDB" id="A0A9X3PLV5"/>
<sequence>MNRVPVYISASDPICHAGLASQLRPRPEVLVLDESERDRADVGIVASDAVDEAALQALRTLKRGGVPWLVAVCGRVDESDLASIMDVGVAGIVRRSEATPDRLVAVIAAAAKGEGTVPPDLLGRLLSQVGQLQRQILAPMGMRLCGMSDREIEVVRLVAEGLDTVEIASKLSYSERTIKNILHDITSRLQLRNRAHAVAYALRNGLI</sequence>
<feature type="domain" description="HTH luxR-type" evidence="4">
    <location>
        <begin position="148"/>
        <end position="205"/>
    </location>
</feature>
<keyword evidence="1" id="KW-0805">Transcription regulation</keyword>
<dbReference type="SMART" id="SM00421">
    <property type="entry name" value="HTH_LUXR"/>
    <property type="match status" value="1"/>
</dbReference>
<dbReference type="Proteomes" id="UP001183604">
    <property type="component" value="Unassembled WGS sequence"/>
</dbReference>
<dbReference type="Gene3D" id="3.40.50.2300">
    <property type="match status" value="1"/>
</dbReference>
<keyword evidence="2 6" id="KW-0238">DNA-binding</keyword>
<dbReference type="GO" id="GO:0003677">
    <property type="term" value="F:DNA binding"/>
    <property type="evidence" value="ECO:0007669"/>
    <property type="project" value="UniProtKB-KW"/>
</dbReference>
<evidence type="ECO:0000313" key="6">
    <source>
        <dbReference type="EMBL" id="MDR7336559.1"/>
    </source>
</evidence>
<dbReference type="PANTHER" id="PTHR43214:SF24">
    <property type="entry name" value="TRANSCRIPTIONAL REGULATORY PROTEIN NARL-RELATED"/>
    <property type="match status" value="1"/>
</dbReference>
<proteinExistence type="predicted"/>
<keyword evidence="3" id="KW-0804">Transcription</keyword>
<comment type="caution">
    <text evidence="5">The sequence shown here is derived from an EMBL/GenBank/DDBJ whole genome shotgun (WGS) entry which is preliminary data.</text>
</comment>
<dbReference type="Proteomes" id="UP001145799">
    <property type="component" value="Unassembled WGS sequence"/>
</dbReference>
<protein>
    <submittedName>
        <fullName evidence="6">DNA-binding NarL/FixJ family response regulator</fullName>
    </submittedName>
    <submittedName>
        <fullName evidence="5">Response regulator transcription factor</fullName>
    </submittedName>
</protein>
<dbReference type="Pfam" id="PF00196">
    <property type="entry name" value="GerE"/>
    <property type="match status" value="1"/>
</dbReference>
<dbReference type="EMBL" id="JAPZVQ010000020">
    <property type="protein sequence ID" value="MDA1387891.1"/>
    <property type="molecule type" value="Genomic_DNA"/>
</dbReference>
<dbReference type="EMBL" id="JAVDYD010000001">
    <property type="protein sequence ID" value="MDR7336559.1"/>
    <property type="molecule type" value="Genomic_DNA"/>
</dbReference>
<reference evidence="6 8" key="2">
    <citation type="submission" date="2023-07" db="EMBL/GenBank/DDBJ databases">
        <title>Sequencing the genomes of 1000 actinobacteria strains.</title>
        <authorList>
            <person name="Klenk H.-P."/>
        </authorList>
    </citation>
    <scope>NUCLEOTIDE SEQUENCE [LARGE SCALE GENOMIC DNA]</scope>
    <source>
        <strain evidence="6 8">DSM 44724</strain>
    </source>
</reference>
<evidence type="ECO:0000256" key="3">
    <source>
        <dbReference type="ARBA" id="ARBA00023163"/>
    </source>
</evidence>
<dbReference type="SUPFAM" id="SSF46894">
    <property type="entry name" value="C-terminal effector domain of the bipartite response regulators"/>
    <property type="match status" value="1"/>
</dbReference>
<evidence type="ECO:0000259" key="4">
    <source>
        <dbReference type="PROSITE" id="PS50043"/>
    </source>
</evidence>
<evidence type="ECO:0000313" key="5">
    <source>
        <dbReference type="EMBL" id="MDA1387891.1"/>
    </source>
</evidence>
<evidence type="ECO:0000256" key="1">
    <source>
        <dbReference type="ARBA" id="ARBA00023015"/>
    </source>
</evidence>
<dbReference type="CDD" id="cd06170">
    <property type="entry name" value="LuxR_C_like"/>
    <property type="match status" value="1"/>
</dbReference>